<dbReference type="AlphaFoldDB" id="A0A388KD02"/>
<dbReference type="Pfam" id="PF02772">
    <property type="entry name" value="S-AdoMet_synt_M"/>
    <property type="match status" value="1"/>
</dbReference>
<keyword evidence="14" id="KW-0170">Cobalt</keyword>
<keyword evidence="9 16" id="KW-0479">Metal-binding</keyword>
<keyword evidence="6" id="KW-0963">Cytoplasm</keyword>
<keyword evidence="7 16" id="KW-0554">One-carbon metabolism</keyword>
<dbReference type="FunFam" id="3.30.300.10:FF:000001">
    <property type="entry name" value="S-adenosylmethionine synthase"/>
    <property type="match status" value="1"/>
</dbReference>
<dbReference type="Pfam" id="PF00438">
    <property type="entry name" value="S-AdoMet_synt_N"/>
    <property type="match status" value="1"/>
</dbReference>
<comment type="catalytic activity">
    <reaction evidence="15 16">
        <text>L-methionine + ATP + H2O = S-adenosyl-L-methionine + phosphate + diphosphate</text>
        <dbReference type="Rhea" id="RHEA:21080"/>
        <dbReference type="ChEBI" id="CHEBI:15377"/>
        <dbReference type="ChEBI" id="CHEBI:30616"/>
        <dbReference type="ChEBI" id="CHEBI:33019"/>
        <dbReference type="ChEBI" id="CHEBI:43474"/>
        <dbReference type="ChEBI" id="CHEBI:57844"/>
        <dbReference type="ChEBI" id="CHEBI:59789"/>
        <dbReference type="EC" id="2.5.1.6"/>
    </reaction>
</comment>
<evidence type="ECO:0000259" key="19">
    <source>
        <dbReference type="Pfam" id="PF02772"/>
    </source>
</evidence>
<evidence type="ECO:0000256" key="9">
    <source>
        <dbReference type="ARBA" id="ARBA00022723"/>
    </source>
</evidence>
<evidence type="ECO:0000256" key="10">
    <source>
        <dbReference type="ARBA" id="ARBA00022741"/>
    </source>
</evidence>
<comment type="function">
    <text evidence="16">Catalyzes the formation of S-adenosylmethionine from methionine and ATP.</text>
</comment>
<keyword evidence="11 16" id="KW-0067">ATP-binding</keyword>
<dbReference type="Gramene" id="GBG67887">
    <property type="protein sequence ID" value="GBG67887"/>
    <property type="gene ID" value="CBR_g1006"/>
</dbReference>
<organism evidence="21 22">
    <name type="scientific">Chara braunii</name>
    <name type="common">Braun's stonewort</name>
    <dbReference type="NCBI Taxonomy" id="69332"/>
    <lineage>
        <taxon>Eukaryota</taxon>
        <taxon>Viridiplantae</taxon>
        <taxon>Streptophyta</taxon>
        <taxon>Charophyceae</taxon>
        <taxon>Charales</taxon>
        <taxon>Characeae</taxon>
        <taxon>Chara</taxon>
    </lineage>
</organism>
<gene>
    <name evidence="21" type="ORF">CBR_g1006</name>
</gene>
<keyword evidence="13 16" id="KW-0630">Potassium</keyword>
<dbReference type="FunFam" id="3.30.300.10:FF:000004">
    <property type="entry name" value="S-adenosylmethionine synthase"/>
    <property type="match status" value="1"/>
</dbReference>
<comment type="cofactor">
    <cofactor evidence="1">
        <name>Co(2+)</name>
        <dbReference type="ChEBI" id="CHEBI:48828"/>
    </cofactor>
</comment>
<dbReference type="GO" id="GO:0046872">
    <property type="term" value="F:metal ion binding"/>
    <property type="evidence" value="ECO:0007669"/>
    <property type="project" value="UniProtKB-KW"/>
</dbReference>
<keyword evidence="22" id="KW-1185">Reference proteome</keyword>
<dbReference type="OMA" id="QDFTWEV"/>
<dbReference type="UniPathway" id="UPA00315">
    <property type="reaction ID" value="UER00080"/>
</dbReference>
<comment type="cofactor">
    <cofactor evidence="16">
        <name>K(+)</name>
        <dbReference type="ChEBI" id="CHEBI:29103"/>
    </cofactor>
    <text evidence="16">Binds 1 potassium ion per subunit. The potassium ion interacts primarily with the substrate.</text>
</comment>
<evidence type="ECO:0000256" key="5">
    <source>
        <dbReference type="ARBA" id="ARBA00009685"/>
    </source>
</evidence>
<dbReference type="Gene3D" id="3.30.300.10">
    <property type="match status" value="3"/>
</dbReference>
<dbReference type="GO" id="GO:0004478">
    <property type="term" value="F:methionine adenosyltransferase activity"/>
    <property type="evidence" value="ECO:0007669"/>
    <property type="project" value="UniProtKB-EC"/>
</dbReference>
<dbReference type="PANTHER" id="PTHR11964">
    <property type="entry name" value="S-ADENOSYLMETHIONINE SYNTHETASE"/>
    <property type="match status" value="1"/>
</dbReference>
<dbReference type="InterPro" id="IPR022629">
    <property type="entry name" value="S-AdoMet_synt_central"/>
</dbReference>
<evidence type="ECO:0000256" key="14">
    <source>
        <dbReference type="ARBA" id="ARBA00023285"/>
    </source>
</evidence>
<evidence type="ECO:0000256" key="7">
    <source>
        <dbReference type="ARBA" id="ARBA00022563"/>
    </source>
</evidence>
<dbReference type="CDD" id="cd18079">
    <property type="entry name" value="S-AdoMet_synt"/>
    <property type="match status" value="1"/>
</dbReference>
<feature type="domain" description="S-adenosylmethionine synthetase N-terminal" evidence="18">
    <location>
        <begin position="192"/>
        <end position="289"/>
    </location>
</feature>
<evidence type="ECO:0000256" key="2">
    <source>
        <dbReference type="ARBA" id="ARBA00001946"/>
    </source>
</evidence>
<dbReference type="GO" id="GO:0006730">
    <property type="term" value="P:one-carbon metabolic process"/>
    <property type="evidence" value="ECO:0007669"/>
    <property type="project" value="UniProtKB-KW"/>
</dbReference>
<dbReference type="GO" id="GO:0006556">
    <property type="term" value="P:S-adenosylmethionine biosynthetic process"/>
    <property type="evidence" value="ECO:0007669"/>
    <property type="project" value="UniProtKB-UniPathway"/>
</dbReference>
<dbReference type="FunFam" id="3.30.300.10:FF:000003">
    <property type="entry name" value="S-adenosylmethionine synthase"/>
    <property type="match status" value="1"/>
</dbReference>
<dbReference type="Proteomes" id="UP000265515">
    <property type="component" value="Unassembled WGS sequence"/>
</dbReference>
<dbReference type="SUPFAM" id="SSF55973">
    <property type="entry name" value="S-adenosylmethionine synthetase"/>
    <property type="match status" value="3"/>
</dbReference>
<dbReference type="OrthoDB" id="5852090at2759"/>
<dbReference type="PROSITE" id="PS00376">
    <property type="entry name" value="ADOMET_SYNTHASE_1"/>
    <property type="match status" value="1"/>
</dbReference>
<keyword evidence="12 16" id="KW-0460">Magnesium</keyword>
<accession>A0A388KD02</accession>
<dbReference type="STRING" id="69332.A0A388KD02"/>
<evidence type="ECO:0000256" key="15">
    <source>
        <dbReference type="ARBA" id="ARBA00048344"/>
    </source>
</evidence>
<dbReference type="InterPro" id="IPR022630">
    <property type="entry name" value="S-AdoMet_synt_C"/>
</dbReference>
<evidence type="ECO:0000256" key="17">
    <source>
        <dbReference type="RuleBase" id="RU004462"/>
    </source>
</evidence>
<dbReference type="GO" id="GO:0005737">
    <property type="term" value="C:cytoplasm"/>
    <property type="evidence" value="ECO:0007669"/>
    <property type="project" value="UniProtKB-SubCell"/>
</dbReference>
<dbReference type="GO" id="GO:0005524">
    <property type="term" value="F:ATP binding"/>
    <property type="evidence" value="ECO:0007669"/>
    <property type="project" value="UniProtKB-KW"/>
</dbReference>
<evidence type="ECO:0000256" key="12">
    <source>
        <dbReference type="ARBA" id="ARBA00022842"/>
    </source>
</evidence>
<comment type="pathway">
    <text evidence="4 16">Amino-acid biosynthesis; S-adenosyl-L-methionine biosynthesis; S-adenosyl-L-methionine from L-methionine: step 1/1.</text>
</comment>
<sequence>MSYSSNPSGVNQGPSVLEGILEIQTDAGSRHVALVLPRATSPSDCLSVARATMDRVAKARPVAVHMCGLLRMGTARRRQHSFSFSLAGVVLVQRLQESVMTNRSEFLTGSEAWQCCGFCFLSLCGGGGTGGLLKPDYLDSLPLWTCSSLVCHSQSFFLSMEASPSAIASSSSPSPPRLPLLGSSLSTAMESFLFTSESVNEGHPDKLCDQVSDAVLDACLEQDPDSKVACETCTKTGMVMVFGEITTKAKVDYEKIVRDTCRGIGFTSEEVGLDCDKCKVLVNIEEQSPDIGQGVHGMGTKRPEDIGAGDQGIMFGYSTDETPELMPLTHVLATQIGAKLTEVRKNGTVQWLRPDGKTQVTVEYRKQGGALEPIRVHTVLISTQHDETVSNDQIAADLREYVIKPVVPEKYLDENTIFHLNPSGRFVIGGPHGDAGLTGRKIIVDTYGGWGAHGGGAFSGKDPTKVDRSGAYIVRQAAKSVVAAGLARRCIVQVSYAIGVAEPLSVFVDTYGTGKIRDSEILEIIKENFDFRPGMIILALDLKRGGNRRYQKTAAYGHFGRNDPDFTWEHPKPLAWKGKPIKLAD</sequence>
<dbReference type="Pfam" id="PF02773">
    <property type="entry name" value="S-AdoMet_synt_C"/>
    <property type="match status" value="1"/>
</dbReference>
<evidence type="ECO:0000256" key="13">
    <source>
        <dbReference type="ARBA" id="ARBA00022958"/>
    </source>
</evidence>
<evidence type="ECO:0000256" key="11">
    <source>
        <dbReference type="ARBA" id="ARBA00022840"/>
    </source>
</evidence>
<evidence type="ECO:0000256" key="1">
    <source>
        <dbReference type="ARBA" id="ARBA00001941"/>
    </source>
</evidence>
<reference evidence="21 22" key="1">
    <citation type="journal article" date="2018" name="Cell">
        <title>The Chara Genome: Secondary Complexity and Implications for Plant Terrestrialization.</title>
        <authorList>
            <person name="Nishiyama T."/>
            <person name="Sakayama H."/>
            <person name="Vries J.D."/>
            <person name="Buschmann H."/>
            <person name="Saint-Marcoux D."/>
            <person name="Ullrich K.K."/>
            <person name="Haas F.B."/>
            <person name="Vanderstraeten L."/>
            <person name="Becker D."/>
            <person name="Lang D."/>
            <person name="Vosolsobe S."/>
            <person name="Rombauts S."/>
            <person name="Wilhelmsson P.K.I."/>
            <person name="Janitza P."/>
            <person name="Kern R."/>
            <person name="Heyl A."/>
            <person name="Rumpler F."/>
            <person name="Villalobos L.I.A.C."/>
            <person name="Clay J.M."/>
            <person name="Skokan R."/>
            <person name="Toyoda A."/>
            <person name="Suzuki Y."/>
            <person name="Kagoshima H."/>
            <person name="Schijlen E."/>
            <person name="Tajeshwar N."/>
            <person name="Catarino B."/>
            <person name="Hetherington A.J."/>
            <person name="Saltykova A."/>
            <person name="Bonnot C."/>
            <person name="Breuninger H."/>
            <person name="Symeonidi A."/>
            <person name="Radhakrishnan G.V."/>
            <person name="Van Nieuwerburgh F."/>
            <person name="Deforce D."/>
            <person name="Chang C."/>
            <person name="Karol K.G."/>
            <person name="Hedrich R."/>
            <person name="Ulvskov P."/>
            <person name="Glockner G."/>
            <person name="Delwiche C.F."/>
            <person name="Petrasek J."/>
            <person name="Van de Peer Y."/>
            <person name="Friml J."/>
            <person name="Beilby M."/>
            <person name="Dolan L."/>
            <person name="Kohara Y."/>
            <person name="Sugano S."/>
            <person name="Fujiyama A."/>
            <person name="Delaux P.-M."/>
            <person name="Quint M."/>
            <person name="TheiBen G."/>
            <person name="Hagemann M."/>
            <person name="Harholt J."/>
            <person name="Dunand C."/>
            <person name="Zachgo S."/>
            <person name="Langdale J."/>
            <person name="Maumus F."/>
            <person name="Straeten D.V.D."/>
            <person name="Gould S.B."/>
            <person name="Rensing S.A."/>
        </authorList>
    </citation>
    <scope>NUCLEOTIDE SEQUENCE [LARGE SCALE GENOMIC DNA]</scope>
    <source>
        <strain evidence="21 22">S276</strain>
    </source>
</reference>
<proteinExistence type="inferred from homology"/>
<dbReference type="PROSITE" id="PS00377">
    <property type="entry name" value="ADOMET_SYNTHASE_2"/>
    <property type="match status" value="1"/>
</dbReference>
<dbReference type="NCBIfam" id="TIGR01034">
    <property type="entry name" value="metK"/>
    <property type="match status" value="1"/>
</dbReference>
<evidence type="ECO:0000256" key="3">
    <source>
        <dbReference type="ARBA" id="ARBA00004496"/>
    </source>
</evidence>
<evidence type="ECO:0000313" key="21">
    <source>
        <dbReference type="EMBL" id="GBG67887.1"/>
    </source>
</evidence>
<feature type="domain" description="S-adenosylmethionine synthetase C-terminal" evidence="20">
    <location>
        <begin position="428"/>
        <end position="569"/>
    </location>
</feature>
<dbReference type="EMBL" id="BFEA01000093">
    <property type="protein sequence ID" value="GBG67887.1"/>
    <property type="molecule type" value="Genomic_DNA"/>
</dbReference>
<evidence type="ECO:0000259" key="18">
    <source>
        <dbReference type="Pfam" id="PF00438"/>
    </source>
</evidence>
<evidence type="ECO:0000256" key="8">
    <source>
        <dbReference type="ARBA" id="ARBA00022679"/>
    </source>
</evidence>
<feature type="domain" description="S-adenosylmethionine synthetase central" evidence="19">
    <location>
        <begin position="305"/>
        <end position="426"/>
    </location>
</feature>
<comment type="similarity">
    <text evidence="5 17">Belongs to the AdoMet synthase family.</text>
</comment>
<comment type="caution">
    <text evidence="21">The sequence shown here is derived from an EMBL/GenBank/DDBJ whole genome shotgun (WGS) entry which is preliminary data.</text>
</comment>
<protein>
    <recommendedName>
        <fullName evidence="16">S-adenosylmethionine synthase</fullName>
        <ecNumber evidence="16">2.5.1.6</ecNumber>
    </recommendedName>
</protein>
<dbReference type="InterPro" id="IPR022631">
    <property type="entry name" value="ADOMET_SYNTHASE_CS"/>
</dbReference>
<comment type="cofactor">
    <cofactor evidence="16">
        <name>Mn(2+)</name>
        <dbReference type="ChEBI" id="CHEBI:29035"/>
    </cofactor>
    <cofactor evidence="16">
        <name>Mg(2+)</name>
        <dbReference type="ChEBI" id="CHEBI:18420"/>
    </cofactor>
    <cofactor evidence="16">
        <name>Co(2+)</name>
        <dbReference type="ChEBI" id="CHEBI:48828"/>
    </cofactor>
    <text evidence="16">Binds 2 divalent ions per subunit. The metal ions interact primarily with the substrate. Can utilize magnesium, manganese or cobalt (in vitro).</text>
</comment>
<dbReference type="InterPro" id="IPR022628">
    <property type="entry name" value="S-AdoMet_synt_N"/>
</dbReference>
<keyword evidence="8 16" id="KW-0808">Transferase</keyword>
<name>A0A388KD02_CHABU</name>
<comment type="subcellular location">
    <subcellularLocation>
        <location evidence="3">Cytoplasm</location>
    </subcellularLocation>
</comment>
<evidence type="ECO:0000256" key="4">
    <source>
        <dbReference type="ARBA" id="ARBA00005224"/>
    </source>
</evidence>
<evidence type="ECO:0000256" key="6">
    <source>
        <dbReference type="ARBA" id="ARBA00022490"/>
    </source>
</evidence>
<evidence type="ECO:0000259" key="20">
    <source>
        <dbReference type="Pfam" id="PF02773"/>
    </source>
</evidence>
<dbReference type="HAMAP" id="MF_00086">
    <property type="entry name" value="S_AdoMet_synth1"/>
    <property type="match status" value="1"/>
</dbReference>
<dbReference type="EC" id="2.5.1.6" evidence="16"/>
<dbReference type="InterPro" id="IPR002133">
    <property type="entry name" value="S-AdoMet_synthetase"/>
</dbReference>
<dbReference type="InterPro" id="IPR022636">
    <property type="entry name" value="S-AdoMet_synthetase_sfam"/>
</dbReference>
<evidence type="ECO:0000256" key="16">
    <source>
        <dbReference type="RuleBase" id="RU000541"/>
    </source>
</evidence>
<keyword evidence="10 16" id="KW-0547">Nucleotide-binding</keyword>
<evidence type="ECO:0000313" key="22">
    <source>
        <dbReference type="Proteomes" id="UP000265515"/>
    </source>
</evidence>
<comment type="cofactor">
    <cofactor evidence="2">
        <name>Mg(2+)</name>
        <dbReference type="ChEBI" id="CHEBI:18420"/>
    </cofactor>
</comment>